<dbReference type="GO" id="GO:0042256">
    <property type="term" value="P:cytosolic ribosome assembly"/>
    <property type="evidence" value="ECO:0007669"/>
    <property type="project" value="UniProtKB-UniRule"/>
</dbReference>
<comment type="similarity">
    <text evidence="1 2">Belongs to the Iojap/RsfS family.</text>
</comment>
<dbReference type="GO" id="GO:0090071">
    <property type="term" value="P:negative regulation of ribosome biogenesis"/>
    <property type="evidence" value="ECO:0007669"/>
    <property type="project" value="UniProtKB-UniRule"/>
</dbReference>
<dbReference type="HAMAP" id="MF_01477">
    <property type="entry name" value="Iojap_RsfS"/>
    <property type="match status" value="1"/>
</dbReference>
<dbReference type="PANTHER" id="PTHR21043:SF0">
    <property type="entry name" value="MITOCHONDRIAL ASSEMBLY OF RIBOSOMAL LARGE SUBUNIT PROTEIN 1"/>
    <property type="match status" value="1"/>
</dbReference>
<proteinExistence type="inferred from homology"/>
<dbReference type="RefSeq" id="WP_015396167.1">
    <property type="nucleotide sequence ID" value="NC_020294.1"/>
</dbReference>
<protein>
    <recommendedName>
        <fullName evidence="2">Ribosomal silencing factor RsfS</fullName>
    </recommendedName>
</protein>
<keyword evidence="4" id="KW-1185">Reference proteome</keyword>
<organism evidence="3 4">
    <name type="scientific">Candidatus Kinetoplastidibacterium desouzai TCC079E</name>
    <dbReference type="NCBI Taxonomy" id="1208919"/>
    <lineage>
        <taxon>Bacteria</taxon>
        <taxon>Pseudomonadati</taxon>
        <taxon>Pseudomonadota</taxon>
        <taxon>Betaproteobacteria</taxon>
        <taxon>Candidatus Kinetoplastidibacterium</taxon>
    </lineage>
</organism>
<comment type="subunit">
    <text evidence="2">Interacts with ribosomal protein uL14 (rplN).</text>
</comment>
<evidence type="ECO:0000256" key="2">
    <source>
        <dbReference type="HAMAP-Rule" id="MF_01477"/>
    </source>
</evidence>
<dbReference type="PANTHER" id="PTHR21043">
    <property type="entry name" value="IOJAP SUPERFAMILY ORTHOLOG"/>
    <property type="match status" value="1"/>
</dbReference>
<keyword evidence="2" id="KW-0810">Translation regulation</keyword>
<dbReference type="eggNOG" id="COG0799">
    <property type="taxonomic scope" value="Bacteria"/>
</dbReference>
<accession>M1LRJ7</accession>
<comment type="subcellular location">
    <subcellularLocation>
        <location evidence="2">Cytoplasm</location>
    </subcellularLocation>
</comment>
<dbReference type="Proteomes" id="UP000011547">
    <property type="component" value="Chromosome"/>
</dbReference>
<dbReference type="EMBL" id="CP003803">
    <property type="protein sequence ID" value="AGF46756.1"/>
    <property type="molecule type" value="Genomic_DNA"/>
</dbReference>
<evidence type="ECO:0000313" key="3">
    <source>
        <dbReference type="EMBL" id="AGF46756.1"/>
    </source>
</evidence>
<sequence length="112" mass="12852">MNIINILENKIIKTLDDSKAQNIKTINTSGLTAIFDKIIISTATSTTHARSIAQKIFKIRKDFASIPSRNIEGISNAEWVIVDMNYIIVHIMQKDIRDFYDIENIWENNDVL</sequence>
<dbReference type="GO" id="GO:0043023">
    <property type="term" value="F:ribosomal large subunit binding"/>
    <property type="evidence" value="ECO:0007669"/>
    <property type="project" value="TreeGrafter"/>
</dbReference>
<evidence type="ECO:0000256" key="1">
    <source>
        <dbReference type="ARBA" id="ARBA00010574"/>
    </source>
</evidence>
<name>M1LRJ7_9PROT</name>
<dbReference type="Pfam" id="PF02410">
    <property type="entry name" value="RsfS"/>
    <property type="match status" value="1"/>
</dbReference>
<keyword evidence="2" id="KW-0678">Repressor</keyword>
<gene>
    <name evidence="2" type="primary">rsfS</name>
    <name evidence="3" type="ORF">CDSE_0434</name>
</gene>
<dbReference type="InterPro" id="IPR043519">
    <property type="entry name" value="NT_sf"/>
</dbReference>
<dbReference type="OrthoDB" id="9793681at2"/>
<dbReference type="GO" id="GO:0017148">
    <property type="term" value="P:negative regulation of translation"/>
    <property type="evidence" value="ECO:0007669"/>
    <property type="project" value="UniProtKB-UniRule"/>
</dbReference>
<dbReference type="PATRIC" id="fig|1208919.3.peg.194"/>
<reference evidence="3 4" key="1">
    <citation type="journal article" date="2013" name="Genome Biol. Evol.">
        <title>Genome evolution and phylogenomic analysis of candidatus kinetoplastibacterium, the betaproteobacterial endosymbionts of strigomonas and angomonas.</title>
        <authorList>
            <person name="Alves J.M."/>
            <person name="Serrano M.G."/>
            <person name="Maia da Silva F."/>
            <person name="Voegtly L.J."/>
            <person name="Matveyev A.V."/>
            <person name="Teixeira M.M."/>
            <person name="Camargo E.P."/>
            <person name="Buck G.A."/>
        </authorList>
    </citation>
    <scope>NUCLEOTIDE SEQUENCE [LARGE SCALE GENOMIC DNA]</scope>
    <source>
        <strain evidence="3 4">TCC079E</strain>
    </source>
</reference>
<dbReference type="HOGENOM" id="CLU_092688_6_1_4"/>
<dbReference type="InterPro" id="IPR004394">
    <property type="entry name" value="Iojap/RsfS/C7orf30"/>
</dbReference>
<dbReference type="STRING" id="1208919.CDSE_0434"/>
<dbReference type="Gene3D" id="3.30.460.10">
    <property type="entry name" value="Beta Polymerase, domain 2"/>
    <property type="match status" value="1"/>
</dbReference>
<dbReference type="KEGG" id="kde:CDSE_0434"/>
<dbReference type="AlphaFoldDB" id="M1LRJ7"/>
<comment type="function">
    <text evidence="2">Functions as a ribosomal silencing factor. Interacts with ribosomal protein uL14 (rplN), blocking formation of intersubunit bridge B8. Prevents association of the 30S and 50S ribosomal subunits and the formation of functional ribosomes, thus repressing translation.</text>
</comment>
<evidence type="ECO:0000313" key="4">
    <source>
        <dbReference type="Proteomes" id="UP000011547"/>
    </source>
</evidence>
<dbReference type="SUPFAM" id="SSF81301">
    <property type="entry name" value="Nucleotidyltransferase"/>
    <property type="match status" value="1"/>
</dbReference>
<keyword evidence="2" id="KW-0963">Cytoplasm</keyword>
<dbReference type="NCBIfam" id="TIGR00090">
    <property type="entry name" value="rsfS_iojap_ybeB"/>
    <property type="match status" value="1"/>
</dbReference>
<dbReference type="GO" id="GO:0005737">
    <property type="term" value="C:cytoplasm"/>
    <property type="evidence" value="ECO:0007669"/>
    <property type="project" value="UniProtKB-SubCell"/>
</dbReference>